<dbReference type="Gene3D" id="1.20.1640.10">
    <property type="entry name" value="Multidrug efflux transporter AcrB transmembrane domain"/>
    <property type="match status" value="1"/>
</dbReference>
<keyword evidence="1" id="KW-0472">Membrane</keyword>
<dbReference type="SUPFAM" id="SSF82866">
    <property type="entry name" value="Multidrug efflux transporter AcrB transmembrane domain"/>
    <property type="match status" value="1"/>
</dbReference>
<evidence type="ECO:0000313" key="2">
    <source>
        <dbReference type="EMBL" id="PCG07408.1"/>
    </source>
</evidence>
<proteinExistence type="predicted"/>
<evidence type="ECO:0000256" key="1">
    <source>
        <dbReference type="SAM" id="Phobius"/>
    </source>
</evidence>
<feature type="transmembrane region" description="Helical" evidence="1">
    <location>
        <begin position="335"/>
        <end position="353"/>
    </location>
</feature>
<keyword evidence="1" id="KW-0812">Transmembrane</keyword>
<reference evidence="2 3" key="1">
    <citation type="submission" date="2017-09" db="EMBL/GenBank/DDBJ databases">
        <title>Sphingomonas ginsenosidimutans KACC 14949, whole genome shotgun sequence.</title>
        <authorList>
            <person name="Feng G."/>
            <person name="Zhu H."/>
        </authorList>
    </citation>
    <scope>NUCLEOTIDE SEQUENCE [LARGE SCALE GENOMIC DNA]</scope>
    <source>
        <strain evidence="2 3">KACC 14949</strain>
    </source>
</reference>
<dbReference type="GO" id="GO:0042910">
    <property type="term" value="F:xenobiotic transmembrane transporter activity"/>
    <property type="evidence" value="ECO:0007669"/>
    <property type="project" value="TreeGrafter"/>
</dbReference>
<feature type="non-terminal residue" evidence="2">
    <location>
        <position position="517"/>
    </location>
</feature>
<dbReference type="Gene3D" id="3.30.70.1430">
    <property type="entry name" value="Multidrug efflux transporter AcrB pore domain"/>
    <property type="match status" value="1"/>
</dbReference>
<feature type="transmembrane region" description="Helical" evidence="1">
    <location>
        <begin position="427"/>
        <end position="459"/>
    </location>
</feature>
<dbReference type="PRINTS" id="PR00702">
    <property type="entry name" value="ACRIFLAVINRP"/>
</dbReference>
<protein>
    <submittedName>
        <fullName evidence="2">Acriflavin resistance protein</fullName>
    </submittedName>
</protein>
<keyword evidence="1" id="KW-1133">Transmembrane helix</keyword>
<accession>A0A2A4HUQ7</accession>
<dbReference type="Pfam" id="PF00873">
    <property type="entry name" value="ACR_tran"/>
    <property type="match status" value="1"/>
</dbReference>
<organism evidence="2 3">
    <name type="scientific">Sphingomonas ginsenosidimutans</name>
    <dbReference type="NCBI Taxonomy" id="862134"/>
    <lineage>
        <taxon>Bacteria</taxon>
        <taxon>Pseudomonadati</taxon>
        <taxon>Pseudomonadota</taxon>
        <taxon>Alphaproteobacteria</taxon>
        <taxon>Sphingomonadales</taxon>
        <taxon>Sphingomonadaceae</taxon>
        <taxon>Sphingomonas</taxon>
    </lineage>
</organism>
<dbReference type="RefSeq" id="WP_141397143.1">
    <property type="nucleotide sequence ID" value="NZ_NWVD01000041.1"/>
</dbReference>
<dbReference type="SUPFAM" id="SSF82714">
    <property type="entry name" value="Multidrug efflux transporter AcrB TolC docking domain, DN and DC subdomains"/>
    <property type="match status" value="1"/>
</dbReference>
<dbReference type="PANTHER" id="PTHR32063:SF4">
    <property type="entry name" value="SLR6043 PROTEIN"/>
    <property type="match status" value="1"/>
</dbReference>
<evidence type="ECO:0000313" key="3">
    <source>
        <dbReference type="Proteomes" id="UP000218784"/>
    </source>
</evidence>
<dbReference type="Gene3D" id="3.30.2090.10">
    <property type="entry name" value="Multidrug efflux transporter AcrB TolC docking domain, DN and DC subdomains"/>
    <property type="match status" value="1"/>
</dbReference>
<comment type="caution">
    <text evidence="2">The sequence shown here is derived from an EMBL/GenBank/DDBJ whole genome shotgun (WGS) entry which is preliminary data.</text>
</comment>
<dbReference type="Proteomes" id="UP000218784">
    <property type="component" value="Unassembled WGS sequence"/>
</dbReference>
<feature type="transmembrane region" description="Helical" evidence="1">
    <location>
        <begin position="471"/>
        <end position="497"/>
    </location>
</feature>
<keyword evidence="3" id="KW-1185">Reference proteome</keyword>
<dbReference type="InterPro" id="IPR027463">
    <property type="entry name" value="AcrB_DN_DC_subdom"/>
</dbReference>
<sequence>MLAWLVRSALRQRVLVLAMAALLVVLGLRASADVPLDVFPEFAPPIVEIQTEAPGLSTEEVESLITVPIETAVNGVPDLATLRSKSVLGLSSVTILFERGTDVIRARQLVQERVAQVQARLPAAARPPVMLPPLSSTSRAMKIGISSKKLDQMQLSELVRWTIRPKLMSVPGVANVAVWGYRDRQLQVLVDPDRLQASGVTLAELRAATGDAVLVGGGGFVDTPNQRLPVQQAGAIQTAEDLSRTVIKIAGDAPVRVGDVARVTDGFAAPIGNAIIDDGPGIMLIVEKQPTGNTLQLTRDVEAAVEELRPGLKDVKIDTTIFRPATFIEKSIDNLTRALMIGCLLVAIVLFAFTRDWRQATISLVAIPLSLLAAGLVLLWSGATINTMVIAGLVIALGEVVDDAIIDVENIARRLRLNREAGNPRSAFAVVLSASLEVRTAVVFASLIVMLVFLPIFFLGGVAGTFFRPLAIAYVLAIAASLLVALVVTPAMCLMLLPNAPMKEHRDTRFVASLKQR</sequence>
<feature type="transmembrane region" description="Helical" evidence="1">
    <location>
        <begin position="360"/>
        <end position="381"/>
    </location>
</feature>
<dbReference type="AlphaFoldDB" id="A0A2A4HUQ7"/>
<dbReference type="GO" id="GO:0005886">
    <property type="term" value="C:plasma membrane"/>
    <property type="evidence" value="ECO:0007669"/>
    <property type="project" value="TreeGrafter"/>
</dbReference>
<dbReference type="InterPro" id="IPR001036">
    <property type="entry name" value="Acrflvin-R"/>
</dbReference>
<dbReference type="PANTHER" id="PTHR32063">
    <property type="match status" value="1"/>
</dbReference>
<gene>
    <name evidence="2" type="ORF">COA17_18535</name>
</gene>
<dbReference type="Gene3D" id="3.30.70.1320">
    <property type="entry name" value="Multidrug efflux transporter AcrB pore domain like"/>
    <property type="match status" value="1"/>
</dbReference>
<dbReference type="SUPFAM" id="SSF82693">
    <property type="entry name" value="Multidrug efflux transporter AcrB pore domain, PN1, PN2, PC1 and PC2 subdomains"/>
    <property type="match status" value="2"/>
</dbReference>
<name>A0A2A4HUQ7_9SPHN</name>
<dbReference type="EMBL" id="NWVD01000041">
    <property type="protein sequence ID" value="PCG07408.1"/>
    <property type="molecule type" value="Genomic_DNA"/>
</dbReference>